<organism evidence="1 2">
    <name type="scientific">Linderina macrospora</name>
    <dbReference type="NCBI Taxonomy" id="4868"/>
    <lineage>
        <taxon>Eukaryota</taxon>
        <taxon>Fungi</taxon>
        <taxon>Fungi incertae sedis</taxon>
        <taxon>Zoopagomycota</taxon>
        <taxon>Kickxellomycotina</taxon>
        <taxon>Kickxellomycetes</taxon>
        <taxon>Kickxellales</taxon>
        <taxon>Kickxellaceae</taxon>
        <taxon>Linderina</taxon>
    </lineage>
</organism>
<name>A0ACC1J5I6_9FUNG</name>
<keyword evidence="2" id="KW-1185">Reference proteome</keyword>
<proteinExistence type="predicted"/>
<dbReference type="Proteomes" id="UP001150603">
    <property type="component" value="Unassembled WGS sequence"/>
</dbReference>
<comment type="caution">
    <text evidence="1">The sequence shown here is derived from an EMBL/GenBank/DDBJ whole genome shotgun (WGS) entry which is preliminary data.</text>
</comment>
<evidence type="ECO:0000313" key="1">
    <source>
        <dbReference type="EMBL" id="KAJ1938245.1"/>
    </source>
</evidence>
<sequence length="594" mass="65110">MKSKLSNLDLAKIWELADAQHTGSLTLAEFMLAMFLAQGRINGKTIPPALPSKIAAEIAAANNAAGASGFAQTNMPVPAPGYQAQPPPPVQPQIQSQMPVLGYQQQPQAMNVAMPTPSFYSGGQQAPTLVAPAVSAPVDVSPVQDFESRFPDIVPTGGVAASLSSAKQSFQQNLLSGRIGESEHKWAISTSEKAQYEAIFRRWDPGHRGVLKGDQAREVFAQSGLPQHELAKVWSLADINNQGELNLDEFSVAMHLIFRRIAGDQLPHALPQELVPRSSKDFMDSLVNMKEQLLFKDFKKTPVRAATPARAASVPIEEDEASYSAYKSANRRRNQAGSSRHGTSSAEPTPEATTPVTAESVEQLRKSISQRKDQIAALKASIESKQQSRAESRISTRWRIDELKREIEDLHRTIPDSTGGESEYSKQLARRAKLARGIDELTRNLPSMVTDYERLATELAETKRDVVRKRDAKENPSPGVNTAGMTEMEARAARLVAQRMAALTGQTPDDANGEANDRIKHEIERVDAQQREQLDRAKAVLTGMESAKKEMSKIDLSASSIGDTSKWQEGVGVTSEEVKELIERLKRIEKISKP</sequence>
<accession>A0ACC1J5I6</accession>
<dbReference type="EMBL" id="JANBPW010003241">
    <property type="protein sequence ID" value="KAJ1938245.1"/>
    <property type="molecule type" value="Genomic_DNA"/>
</dbReference>
<reference evidence="1" key="1">
    <citation type="submission" date="2022-07" db="EMBL/GenBank/DDBJ databases">
        <title>Phylogenomic reconstructions and comparative analyses of Kickxellomycotina fungi.</title>
        <authorList>
            <person name="Reynolds N.K."/>
            <person name="Stajich J.E."/>
            <person name="Barry K."/>
            <person name="Grigoriev I.V."/>
            <person name="Crous P."/>
            <person name="Smith M.E."/>
        </authorList>
    </citation>
    <scope>NUCLEOTIDE SEQUENCE</scope>
    <source>
        <strain evidence="1">NRRL 5244</strain>
    </source>
</reference>
<evidence type="ECO:0000313" key="2">
    <source>
        <dbReference type="Proteomes" id="UP001150603"/>
    </source>
</evidence>
<feature type="non-terminal residue" evidence="1">
    <location>
        <position position="594"/>
    </location>
</feature>
<protein>
    <submittedName>
        <fullName evidence="1">Actin organization and endocytosis protein</fullName>
    </submittedName>
</protein>
<gene>
    <name evidence="1" type="primary">PAN1_2</name>
    <name evidence="1" type="ORF">FBU59_004501</name>
</gene>